<gene>
    <name evidence="3" type="ORF">LYY06_02640</name>
</gene>
<protein>
    <submittedName>
        <fullName evidence="3">Phage abortive infection protein</fullName>
    </submittedName>
</protein>
<keyword evidence="2" id="KW-0812">Transmembrane</keyword>
<evidence type="ECO:0000256" key="2">
    <source>
        <dbReference type="SAM" id="Phobius"/>
    </source>
</evidence>
<proteinExistence type="predicted"/>
<reference evidence="3" key="1">
    <citation type="submission" date="2021-12" db="EMBL/GenBank/DDBJ databases">
        <authorList>
            <person name="Lv X."/>
        </authorList>
    </citation>
    <scope>NUCLEOTIDE SEQUENCE</scope>
    <source>
        <strain evidence="3">HF2106</strain>
    </source>
</reference>
<dbReference type="Proteomes" id="UP001200307">
    <property type="component" value="Unassembled WGS sequence"/>
</dbReference>
<keyword evidence="2" id="KW-1133">Transmembrane helix</keyword>
<keyword evidence="1" id="KW-0175">Coiled coil</keyword>
<evidence type="ECO:0000313" key="3">
    <source>
        <dbReference type="EMBL" id="MCE4121164.1"/>
    </source>
</evidence>
<keyword evidence="2" id="KW-0472">Membrane</keyword>
<accession>A0AAW4YI61</accession>
<sequence length="270" mass="32170">MDKYSVWSILLVLFVFLLFFASLGFVCTHWPCWTIRGTFGDSFGALNALFSGLAFAGLIVTLIMQKDELSMQREELDEAKQELRQQSIEFKKQNKTLNLQRFENTFFNMLNLQETITRNLHYDCPDGGDPFECDGRMVFNKFYTYKMLDFEENIRGIGLYLQRKGLHQYSRVPDIEVFDHYFRHLYRIFKFVNESPLIETEEERYDYACIVRSQLSEYELLMLFYNSLQEENVKFKTLIEKFAVFNNIRREKLASRDNVQLYDEGAFCHD</sequence>
<feature type="coiled-coil region" evidence="1">
    <location>
        <begin position="62"/>
        <end position="100"/>
    </location>
</feature>
<feature type="transmembrane region" description="Helical" evidence="2">
    <location>
        <begin position="43"/>
        <end position="64"/>
    </location>
</feature>
<evidence type="ECO:0000256" key="1">
    <source>
        <dbReference type="SAM" id="Coils"/>
    </source>
</evidence>
<name>A0AAW4YI61_9BACT</name>
<comment type="caution">
    <text evidence="3">The sequence shown here is derived from an EMBL/GenBank/DDBJ whole genome shotgun (WGS) entry which is preliminary data.</text>
</comment>
<evidence type="ECO:0000313" key="4">
    <source>
        <dbReference type="Proteomes" id="UP001200307"/>
    </source>
</evidence>
<dbReference type="AlphaFoldDB" id="A0AAW4YI61"/>
<dbReference type="EMBL" id="JAJTVO010000003">
    <property type="protein sequence ID" value="MCE4121164.1"/>
    <property type="molecule type" value="Genomic_DNA"/>
</dbReference>
<organism evidence="3 4">
    <name type="scientific">Segatella copri</name>
    <dbReference type="NCBI Taxonomy" id="165179"/>
    <lineage>
        <taxon>Bacteria</taxon>
        <taxon>Pseudomonadati</taxon>
        <taxon>Bacteroidota</taxon>
        <taxon>Bacteroidia</taxon>
        <taxon>Bacteroidales</taxon>
        <taxon>Prevotellaceae</taxon>
        <taxon>Segatella</taxon>
    </lineage>
</organism>
<dbReference type="Pfam" id="PF16872">
    <property type="entry name" value="putAbiC"/>
    <property type="match status" value="1"/>
</dbReference>
<dbReference type="InterPro" id="IPR031709">
    <property type="entry name" value="PutAbiC"/>
</dbReference>
<dbReference type="RefSeq" id="WP_233338572.1">
    <property type="nucleotide sequence ID" value="NZ_JAJTVO010000003.1"/>
</dbReference>